<reference evidence="1 2" key="1">
    <citation type="journal article" date="2019" name="Int. J. Syst. Evol. Microbiol.">
        <title>The Global Catalogue of Microorganisms (GCM) 10K type strain sequencing project: providing services to taxonomists for standard genome sequencing and annotation.</title>
        <authorList>
            <consortium name="The Broad Institute Genomics Platform"/>
            <consortium name="The Broad Institute Genome Sequencing Center for Infectious Disease"/>
            <person name="Wu L."/>
            <person name="Ma J."/>
        </authorList>
    </citation>
    <scope>NUCLEOTIDE SEQUENCE [LARGE SCALE GENOMIC DNA]</scope>
    <source>
        <strain evidence="1 2">JCM 15933</strain>
    </source>
</reference>
<comment type="caution">
    <text evidence="1">The sequence shown here is derived from an EMBL/GenBank/DDBJ whole genome shotgun (WGS) entry which is preliminary data.</text>
</comment>
<gene>
    <name evidence="1" type="ORF">GCM10009827_118760</name>
</gene>
<proteinExistence type="predicted"/>
<keyword evidence="2" id="KW-1185">Reference proteome</keyword>
<accession>A0ABN2DGP5</accession>
<dbReference type="RefSeq" id="WP_344515756.1">
    <property type="nucleotide sequence ID" value="NZ_BAAAQD010000064.1"/>
</dbReference>
<organism evidence="1 2">
    <name type="scientific">Dactylosporangium maewongense</name>
    <dbReference type="NCBI Taxonomy" id="634393"/>
    <lineage>
        <taxon>Bacteria</taxon>
        <taxon>Bacillati</taxon>
        <taxon>Actinomycetota</taxon>
        <taxon>Actinomycetes</taxon>
        <taxon>Micromonosporales</taxon>
        <taxon>Micromonosporaceae</taxon>
        <taxon>Dactylosporangium</taxon>
    </lineage>
</organism>
<evidence type="ECO:0000313" key="1">
    <source>
        <dbReference type="EMBL" id="GAA1577179.1"/>
    </source>
</evidence>
<sequence length="306" mass="33499">MADTLVMDVQLDVDASAGEFAELTYRWIDEMSVGIRPQVRAALAGQLAKLPASGEPGTPFGVLGVTRGYRETTRNCSTAGLQWLRTELGKGQPSRADLWCGVHDEHGARRWQSLVLDVTHDADESPGWLALSGNPLVSSFVDPVAGLDEQRLWLEALFTFADRVNPGFGHISLYYDGGTTALEGAVPTTMPFAARYREYALNECRRYLRGYSWVTIVPEELLPRVGGVSRLRDSGAFTQVRPLTGGGVWLQATDDYREFDDVALGRVFEAVAPALRPGLPRDLGRPMHGKNPSRVVLRDAAELGAE</sequence>
<name>A0ABN2DGP5_9ACTN</name>
<evidence type="ECO:0000313" key="2">
    <source>
        <dbReference type="Proteomes" id="UP001501470"/>
    </source>
</evidence>
<dbReference type="Proteomes" id="UP001501470">
    <property type="component" value="Unassembled WGS sequence"/>
</dbReference>
<protein>
    <submittedName>
        <fullName evidence="1">Uncharacterized protein</fullName>
    </submittedName>
</protein>
<dbReference type="EMBL" id="BAAAQD010000064">
    <property type="protein sequence ID" value="GAA1577179.1"/>
    <property type="molecule type" value="Genomic_DNA"/>
</dbReference>